<feature type="region of interest" description="Disordered" evidence="1">
    <location>
        <begin position="177"/>
        <end position="196"/>
    </location>
</feature>
<proteinExistence type="predicted"/>
<feature type="region of interest" description="Disordered" evidence="1">
    <location>
        <begin position="11"/>
        <end position="45"/>
    </location>
</feature>
<organism evidence="2">
    <name type="scientific">Nippostrongylus brasiliensis</name>
    <name type="common">Rat hookworm</name>
    <dbReference type="NCBI Taxonomy" id="27835"/>
    <lineage>
        <taxon>Eukaryota</taxon>
        <taxon>Metazoa</taxon>
        <taxon>Ecdysozoa</taxon>
        <taxon>Nematoda</taxon>
        <taxon>Chromadorea</taxon>
        <taxon>Rhabditida</taxon>
        <taxon>Rhabditina</taxon>
        <taxon>Rhabditomorpha</taxon>
        <taxon>Strongyloidea</taxon>
        <taxon>Heligmosomidae</taxon>
        <taxon>Nippostrongylus</taxon>
    </lineage>
</organism>
<evidence type="ECO:0000256" key="1">
    <source>
        <dbReference type="SAM" id="MobiDB-lite"/>
    </source>
</evidence>
<dbReference type="AlphaFoldDB" id="A0A0N4YY39"/>
<sequence>LRAENAELKKALENCGAAPPKQPSQPPRKSPSPHPPSIVHSDDACDEKERRRCAVLIGLPESGADLPSVRVADDFRAVRSLLDFLGIQCYIVHVDRMGPYNRSHPRLLKICLPRSFYVNQLLRRAHRLRYYSTPKLFLRPSLSKEERTRARAERLSRRTPRSQSVAAPVEPITPQRSSVAVANVSRQNSALKPTNV</sequence>
<protein>
    <submittedName>
        <fullName evidence="2">Transposase</fullName>
    </submittedName>
</protein>
<feature type="region of interest" description="Disordered" evidence="1">
    <location>
        <begin position="148"/>
        <end position="170"/>
    </location>
</feature>
<reference evidence="2" key="1">
    <citation type="submission" date="2017-02" db="UniProtKB">
        <authorList>
            <consortium name="WormBaseParasite"/>
        </authorList>
    </citation>
    <scope>IDENTIFICATION</scope>
</reference>
<feature type="compositionally biased region" description="Pro residues" evidence="1">
    <location>
        <begin position="20"/>
        <end position="36"/>
    </location>
</feature>
<name>A0A0N4YY39_NIPBR</name>
<accession>A0A0N4YY39</accession>
<evidence type="ECO:0000313" key="2">
    <source>
        <dbReference type="WBParaSite" id="NBR_0002216101-mRNA-1"/>
    </source>
</evidence>
<dbReference type="WBParaSite" id="NBR_0002216101-mRNA-1">
    <property type="protein sequence ID" value="NBR_0002216101-mRNA-1"/>
    <property type="gene ID" value="NBR_0002216101"/>
</dbReference>